<dbReference type="EMBL" id="MOBQ01000059">
    <property type="protein sequence ID" value="RON37685.1"/>
    <property type="molecule type" value="Genomic_DNA"/>
</dbReference>
<protein>
    <submittedName>
        <fullName evidence="1">Uncharacterized protein</fullName>
    </submittedName>
</protein>
<comment type="caution">
    <text evidence="1">The sequence shown here is derived from an EMBL/GenBank/DDBJ whole genome shotgun (WGS) entry which is preliminary data.</text>
</comment>
<dbReference type="Proteomes" id="UP000285349">
    <property type="component" value="Unassembled WGS sequence"/>
</dbReference>
<proteinExistence type="predicted"/>
<gene>
    <name evidence="1" type="ORF">BK666_31145</name>
</gene>
<organism evidence="1 2">
    <name type="scientific">Pseudomonas frederiksbergensis</name>
    <dbReference type="NCBI Taxonomy" id="104087"/>
    <lineage>
        <taxon>Bacteria</taxon>
        <taxon>Pseudomonadati</taxon>
        <taxon>Pseudomonadota</taxon>
        <taxon>Gammaproteobacteria</taxon>
        <taxon>Pseudomonadales</taxon>
        <taxon>Pseudomonadaceae</taxon>
        <taxon>Pseudomonas</taxon>
    </lineage>
</organism>
<reference evidence="1 2" key="1">
    <citation type="submission" date="2016-10" db="EMBL/GenBank/DDBJ databases">
        <title>Comparative genome analysis of multiple Pseudomonas spp. focuses on biocontrol and plant growth promoting traits.</title>
        <authorList>
            <person name="Tao X.-Y."/>
            <person name="Taylor C.G."/>
        </authorList>
    </citation>
    <scope>NUCLEOTIDE SEQUENCE [LARGE SCALE GENOMIC DNA]</scope>
    <source>
        <strain evidence="1 2">37A10</strain>
    </source>
</reference>
<evidence type="ECO:0000313" key="1">
    <source>
        <dbReference type="EMBL" id="RON37685.1"/>
    </source>
</evidence>
<dbReference type="AlphaFoldDB" id="A0A423JJ19"/>
<dbReference type="OrthoDB" id="7028530at2"/>
<evidence type="ECO:0000313" key="2">
    <source>
        <dbReference type="Proteomes" id="UP000285349"/>
    </source>
</evidence>
<accession>A0A423JJ19</accession>
<sequence>MNQRVKLIGDQLLDSHQAAEILRQALNYPDDLHGFDDLLSWNARFTKTRQAMRYANSFQIGRN</sequence>
<name>A0A423JJ19_9PSED</name>
<dbReference type="RefSeq" id="WP_123516390.1">
    <property type="nucleotide sequence ID" value="NZ_MOBQ01000059.1"/>
</dbReference>